<evidence type="ECO:0000313" key="4">
    <source>
        <dbReference type="Proteomes" id="UP000260758"/>
    </source>
</evidence>
<dbReference type="AlphaFoldDB" id="A0A3E4Y7F5"/>
<dbReference type="EMBL" id="QSTP01000012">
    <property type="protein sequence ID" value="RGM70012.1"/>
    <property type="molecule type" value="Genomic_DNA"/>
</dbReference>
<dbReference type="SUPFAM" id="SSF52540">
    <property type="entry name" value="P-loop containing nucleoside triphosphate hydrolases"/>
    <property type="match status" value="1"/>
</dbReference>
<dbReference type="GO" id="GO:0003677">
    <property type="term" value="F:DNA binding"/>
    <property type="evidence" value="ECO:0007669"/>
    <property type="project" value="InterPro"/>
</dbReference>
<name>A0A3E4Y7F5_9FIRM</name>
<comment type="caution">
    <text evidence="3">The sequence shown here is derived from an EMBL/GenBank/DDBJ whole genome shotgun (WGS) entry which is preliminary data.</text>
</comment>
<dbReference type="GO" id="GO:0016020">
    <property type="term" value="C:membrane"/>
    <property type="evidence" value="ECO:0007669"/>
    <property type="project" value="InterPro"/>
</dbReference>
<keyword evidence="1" id="KW-0812">Transmembrane</keyword>
<keyword evidence="1" id="KW-0472">Membrane</keyword>
<dbReference type="PANTHER" id="PTHR30461">
    <property type="entry name" value="DNA-INVERTASE FROM LAMBDOID PROPHAGE"/>
    <property type="match status" value="1"/>
</dbReference>
<dbReference type="Pfam" id="PF13408">
    <property type="entry name" value="Zn_ribbon_recom"/>
    <property type="match status" value="1"/>
</dbReference>
<sequence length="975" mass="111190">MRTDKIRKYLIPNIPYLFILWACLKLGTAYRLAAGNDFAHKLIGLGQTIGPAFADFAPGLVPLDWLVGIVGAVGFRLLIYFKSKNAKKFRRDAEYGSARWGTEKDIKPFVDPRFENNVILTGTEFLTMNTRPKIPANARNLNCCIIGSSGSGKTRFWLTPQLLQAHSSYVVVDPKGGVLGQVGGFLQKRGYKIKVFNSIDFSKSMHYNPLAYIRNEADILKFVDALISNTKGEGKEGDPFWTKSETLLYCALIAYIIFEGPAEDRNMNTLVDMISGMEVKEDDEDFMNAVDYMFAGLEKRKPDCFAVKQYKKYKLASGVVCSKRLLNQAVWKSLRTHNLKPKKGAQVMRKNEKITALYERLSRDDFGKDDDQQRESNSISNQKAMLEEFAARQGFTNIVHFTDDGISGTCFDRPGFLAMMKEVEAGNVEYLCIKDMSRMGRDYLKVGQIMEILRQRGVRLIAINDGVDSARGDDDFTPFRNIMNEYYARDTSRKIRSTFQSKGKSGKHLTGTVIYGYLWNEARDQWLVDPEAADVVKRIFAMTIDGYGPYQIASKLKSEKVLIPSAYLAQHSEGVNKNKTFKDVYGWGSSTICNILEKREYLGHTINFKTRKHFKDKKSHYVPEDEWTIFENTHEPIIDQQTFDLVQKIRGNVRRYPDGWGEAAPLTGLLYCADCGGKMYVHRTNNGKRISQYTCSQYSKVPVGKLCTTQHRINEDVVLSLVSEMLKAIAEYAKHDRAEFVRVVQEAQSSQQTTEVRKQRTRLATAKQRVSELEVLLCKIYEDNILGKLSDSRYATLDAQYAKEQAELTAEISALEKAVKSYETHEKDADRFIALIDKYENFDKLTIAMLNEFIEKILVHERDRKGSIQTTQEVEIYFNFVGRFVPPAFGEVELTPEELEEIRKREERKDRLHQNYLKRKASGAQKRYEDKIKGRKKAEIEAKKAAIRAEDIAKGVFVPVSSLPQREPMKGVQSA</sequence>
<protein>
    <submittedName>
        <fullName evidence="3">DUF4368 domain-containing protein</fullName>
    </submittedName>
</protein>
<accession>A0A3E4Y7F5</accession>
<dbReference type="InterPro" id="IPR038109">
    <property type="entry name" value="DNA_bind_recomb_sf"/>
</dbReference>
<dbReference type="Gene3D" id="3.90.1750.20">
    <property type="entry name" value="Putative Large Serine Recombinase, Chain B, Domain 2"/>
    <property type="match status" value="1"/>
</dbReference>
<dbReference type="Pfam" id="PF14287">
    <property type="entry name" value="DUF4368"/>
    <property type="match status" value="1"/>
</dbReference>
<dbReference type="GO" id="GO:0000150">
    <property type="term" value="F:DNA strand exchange activity"/>
    <property type="evidence" value="ECO:0007669"/>
    <property type="project" value="InterPro"/>
</dbReference>
<dbReference type="Gene3D" id="3.40.50.300">
    <property type="entry name" value="P-loop containing nucleotide triphosphate hydrolases"/>
    <property type="match status" value="1"/>
</dbReference>
<dbReference type="InterPro" id="IPR003688">
    <property type="entry name" value="TraG/VirD4"/>
</dbReference>
<evidence type="ECO:0000313" key="3">
    <source>
        <dbReference type="EMBL" id="RGM70012.1"/>
    </source>
</evidence>
<dbReference type="RefSeq" id="WP_117718979.1">
    <property type="nucleotide sequence ID" value="NZ_QSTP01000012.1"/>
</dbReference>
<feature type="domain" description="Recombinase" evidence="2">
    <location>
        <begin position="514"/>
        <end position="656"/>
    </location>
</feature>
<dbReference type="Proteomes" id="UP000260758">
    <property type="component" value="Unassembled WGS sequence"/>
</dbReference>
<dbReference type="Pfam" id="PF07508">
    <property type="entry name" value="Recombinase"/>
    <property type="match status" value="1"/>
</dbReference>
<dbReference type="InterPro" id="IPR050639">
    <property type="entry name" value="SSR_resolvase"/>
</dbReference>
<dbReference type="Pfam" id="PF02534">
    <property type="entry name" value="T4SS-DNA_transf"/>
    <property type="match status" value="1"/>
</dbReference>
<dbReference type="PANTHER" id="PTHR30461:SF23">
    <property type="entry name" value="DNA RECOMBINASE-RELATED"/>
    <property type="match status" value="1"/>
</dbReference>
<evidence type="ECO:0000256" key="1">
    <source>
        <dbReference type="SAM" id="Phobius"/>
    </source>
</evidence>
<reference evidence="3 4" key="1">
    <citation type="submission" date="2018-08" db="EMBL/GenBank/DDBJ databases">
        <title>A genome reference for cultivated species of the human gut microbiota.</title>
        <authorList>
            <person name="Zou Y."/>
            <person name="Xue W."/>
            <person name="Luo G."/>
        </authorList>
    </citation>
    <scope>NUCLEOTIDE SEQUENCE [LARGE SCALE GENOMIC DNA]</scope>
    <source>
        <strain evidence="3 4">OM07-13</strain>
    </source>
</reference>
<dbReference type="CDD" id="cd01127">
    <property type="entry name" value="TrwB_TraG_TraD_VirD4"/>
    <property type="match status" value="1"/>
</dbReference>
<dbReference type="InterPro" id="IPR027417">
    <property type="entry name" value="P-loop_NTPase"/>
</dbReference>
<proteinExistence type="predicted"/>
<keyword evidence="1" id="KW-1133">Transmembrane helix</keyword>
<gene>
    <name evidence="3" type="ORF">DXB99_11195</name>
</gene>
<dbReference type="CDD" id="cd03770">
    <property type="entry name" value="SR_TndX_transposase"/>
    <property type="match status" value="1"/>
</dbReference>
<dbReference type="Pfam" id="PF00239">
    <property type="entry name" value="Resolvase"/>
    <property type="match status" value="1"/>
</dbReference>
<dbReference type="SUPFAM" id="SSF53041">
    <property type="entry name" value="Resolvase-like"/>
    <property type="match status" value="1"/>
</dbReference>
<dbReference type="InterPro" id="IPR036162">
    <property type="entry name" value="Resolvase-like_N_sf"/>
</dbReference>
<dbReference type="InterPro" id="IPR006119">
    <property type="entry name" value="Resolv_N"/>
</dbReference>
<dbReference type="InterPro" id="IPR025827">
    <property type="entry name" value="Zn_ribbon_recom_dom"/>
</dbReference>
<organism evidence="3 4">
    <name type="scientific">Agathobacter rectalis</name>
    <dbReference type="NCBI Taxonomy" id="39491"/>
    <lineage>
        <taxon>Bacteria</taxon>
        <taxon>Bacillati</taxon>
        <taxon>Bacillota</taxon>
        <taxon>Clostridia</taxon>
        <taxon>Lachnospirales</taxon>
        <taxon>Lachnospiraceae</taxon>
        <taxon>Agathobacter</taxon>
    </lineage>
</organism>
<evidence type="ECO:0000259" key="2">
    <source>
        <dbReference type="PROSITE" id="PS51737"/>
    </source>
</evidence>
<dbReference type="SMART" id="SM00857">
    <property type="entry name" value="Resolvase"/>
    <property type="match status" value="1"/>
</dbReference>
<dbReference type="PROSITE" id="PS51737">
    <property type="entry name" value="RECOMBINASE_DNA_BIND"/>
    <property type="match status" value="1"/>
</dbReference>
<dbReference type="InterPro" id="IPR025378">
    <property type="entry name" value="DUF4368"/>
</dbReference>
<dbReference type="InterPro" id="IPR011109">
    <property type="entry name" value="DNA_bind_recombinase_dom"/>
</dbReference>
<dbReference type="Gene3D" id="3.40.50.1390">
    <property type="entry name" value="Resolvase, N-terminal catalytic domain"/>
    <property type="match status" value="1"/>
</dbReference>
<feature type="transmembrane region" description="Helical" evidence="1">
    <location>
        <begin position="12"/>
        <end position="33"/>
    </location>
</feature>